<dbReference type="PANTHER" id="PTHR43081:SF18">
    <property type="entry name" value="BLL7624 PROTEIN"/>
    <property type="match status" value="1"/>
</dbReference>
<gene>
    <name evidence="2" type="ORF">METZ01_LOCUS131554</name>
</gene>
<feature type="non-terminal residue" evidence="2">
    <location>
        <position position="486"/>
    </location>
</feature>
<protein>
    <recommendedName>
        <fullName evidence="1">Guanylate cyclase domain-containing protein</fullName>
    </recommendedName>
</protein>
<dbReference type="Gene3D" id="3.30.70.1230">
    <property type="entry name" value="Nucleotide cyclase"/>
    <property type="match status" value="1"/>
</dbReference>
<accession>A0A381YNY2</accession>
<proteinExistence type="predicted"/>
<dbReference type="PANTHER" id="PTHR43081">
    <property type="entry name" value="ADENYLATE CYCLASE, TERMINAL-DIFFERENTIATION SPECIFIC-RELATED"/>
    <property type="match status" value="1"/>
</dbReference>
<dbReference type="InterPro" id="IPR050697">
    <property type="entry name" value="Adenylyl/Guanylyl_Cyclase_3/4"/>
</dbReference>
<evidence type="ECO:0000259" key="1">
    <source>
        <dbReference type="PROSITE" id="PS50125"/>
    </source>
</evidence>
<organism evidence="2">
    <name type="scientific">marine metagenome</name>
    <dbReference type="NCBI Taxonomy" id="408172"/>
    <lineage>
        <taxon>unclassified sequences</taxon>
        <taxon>metagenomes</taxon>
        <taxon>ecological metagenomes</taxon>
    </lineage>
</organism>
<reference evidence="2" key="1">
    <citation type="submission" date="2018-05" db="EMBL/GenBank/DDBJ databases">
        <authorList>
            <person name="Lanie J.A."/>
            <person name="Ng W.-L."/>
            <person name="Kazmierczak K.M."/>
            <person name="Andrzejewski T.M."/>
            <person name="Davidsen T.M."/>
            <person name="Wayne K.J."/>
            <person name="Tettelin H."/>
            <person name="Glass J.I."/>
            <person name="Rusch D."/>
            <person name="Podicherti R."/>
            <person name="Tsui H.-C.T."/>
            <person name="Winkler M.E."/>
        </authorList>
    </citation>
    <scope>NUCLEOTIDE SEQUENCE</scope>
</reference>
<dbReference type="CDD" id="cd07302">
    <property type="entry name" value="CHD"/>
    <property type="match status" value="1"/>
</dbReference>
<dbReference type="SUPFAM" id="SSF55073">
    <property type="entry name" value="Nucleotide cyclase"/>
    <property type="match status" value="1"/>
</dbReference>
<dbReference type="EMBL" id="UINC01018686">
    <property type="protein sequence ID" value="SVA78700.1"/>
    <property type="molecule type" value="Genomic_DNA"/>
</dbReference>
<dbReference type="PROSITE" id="PS50125">
    <property type="entry name" value="GUANYLATE_CYCLASE_2"/>
    <property type="match status" value="1"/>
</dbReference>
<dbReference type="GO" id="GO:0035556">
    <property type="term" value="P:intracellular signal transduction"/>
    <property type="evidence" value="ECO:0007669"/>
    <property type="project" value="InterPro"/>
</dbReference>
<feature type="domain" description="Guanylate cyclase" evidence="1">
    <location>
        <begin position="337"/>
        <end position="472"/>
    </location>
</feature>
<dbReference type="InterPro" id="IPR001054">
    <property type="entry name" value="A/G_cyclase"/>
</dbReference>
<dbReference type="AlphaFoldDB" id="A0A381YNY2"/>
<dbReference type="InterPro" id="IPR029787">
    <property type="entry name" value="Nucleotide_cyclase"/>
</dbReference>
<name>A0A381YNY2_9ZZZZ</name>
<dbReference type="GO" id="GO:0006171">
    <property type="term" value="P:cAMP biosynthetic process"/>
    <property type="evidence" value="ECO:0007669"/>
    <property type="project" value="TreeGrafter"/>
</dbReference>
<dbReference type="SMART" id="SM00044">
    <property type="entry name" value="CYCc"/>
    <property type="match status" value="1"/>
</dbReference>
<sequence>MPKKDNQLIKVLEKFPDQNPNPVLRFSDKGILLYYNNPSELIINAWKIKINDKPHKSFLDNLKKTIAEGENSFEINIEKKIFLLKAVYIKELYCINVYGTNITAKKVIDKFPDQNPNPVMRVSKKGILNYHNTASSDIVSSLNLKIGEMISDNLIELVGKTVLTKSITQNEITAGKKTYMANFVPVPEFDFIIIYAADITAKKVINKFPDKNPNPVMRIGTNGELHYFNDASNYIIQIWGIGLNEAIPQEIIKNLTKPNSNDTRNMEFEVGDKTYYYNLVKIDEFDFFLLYGTDITDTKDKERILGKLSKYFSPQVYSSIFTGELDVNINTNRKNLTVFFSDIKGFTTITEKLEPEILTELITYYLTEMTNIAIEYGGTVDKYIGDAIMIFFGDPKTEGIKKDAVSCVAMALKMRRKLKAIRKRWESFGLTEALDVRMGIHTDVCTVGNFGSQDRLDYTVLGNGVNLASRLETLANPNEILISENT</sequence>
<dbReference type="Pfam" id="PF00211">
    <property type="entry name" value="Guanylate_cyc"/>
    <property type="match status" value="1"/>
</dbReference>
<evidence type="ECO:0000313" key="2">
    <source>
        <dbReference type="EMBL" id="SVA78700.1"/>
    </source>
</evidence>